<reference evidence="1" key="1">
    <citation type="submission" date="2021-03" db="EMBL/GenBank/DDBJ databases">
        <authorList>
            <consortium name="DOE Joint Genome Institute"/>
            <person name="Ahrendt S."/>
            <person name="Looney B.P."/>
            <person name="Miyauchi S."/>
            <person name="Morin E."/>
            <person name="Drula E."/>
            <person name="Courty P.E."/>
            <person name="Chicoki N."/>
            <person name="Fauchery L."/>
            <person name="Kohler A."/>
            <person name="Kuo A."/>
            <person name="Labutti K."/>
            <person name="Pangilinan J."/>
            <person name="Lipzen A."/>
            <person name="Riley R."/>
            <person name="Andreopoulos W."/>
            <person name="He G."/>
            <person name="Johnson J."/>
            <person name="Barry K.W."/>
            <person name="Grigoriev I.V."/>
            <person name="Nagy L."/>
            <person name="Hibbett D."/>
            <person name="Henrissat B."/>
            <person name="Matheny P.B."/>
            <person name="Labbe J."/>
            <person name="Martin F."/>
        </authorList>
    </citation>
    <scope>NUCLEOTIDE SEQUENCE</scope>
    <source>
        <strain evidence="1">HHB10654</strain>
    </source>
</reference>
<organism evidence="1 2">
    <name type="scientific">Artomyces pyxidatus</name>
    <dbReference type="NCBI Taxonomy" id="48021"/>
    <lineage>
        <taxon>Eukaryota</taxon>
        <taxon>Fungi</taxon>
        <taxon>Dikarya</taxon>
        <taxon>Basidiomycota</taxon>
        <taxon>Agaricomycotina</taxon>
        <taxon>Agaricomycetes</taxon>
        <taxon>Russulales</taxon>
        <taxon>Auriscalpiaceae</taxon>
        <taxon>Artomyces</taxon>
    </lineage>
</organism>
<gene>
    <name evidence="1" type="ORF">BV25DRAFT_1922598</name>
</gene>
<dbReference type="Proteomes" id="UP000814140">
    <property type="component" value="Unassembled WGS sequence"/>
</dbReference>
<keyword evidence="2" id="KW-1185">Reference proteome</keyword>
<evidence type="ECO:0000313" key="1">
    <source>
        <dbReference type="EMBL" id="KAI0054539.1"/>
    </source>
</evidence>
<dbReference type="EMBL" id="MU277399">
    <property type="protein sequence ID" value="KAI0054539.1"/>
    <property type="molecule type" value="Genomic_DNA"/>
</dbReference>
<comment type="caution">
    <text evidence="1">The sequence shown here is derived from an EMBL/GenBank/DDBJ whole genome shotgun (WGS) entry which is preliminary data.</text>
</comment>
<reference evidence="1" key="2">
    <citation type="journal article" date="2022" name="New Phytol.">
        <title>Evolutionary transition to the ectomycorrhizal habit in the genomes of a hyperdiverse lineage of mushroom-forming fungi.</title>
        <authorList>
            <person name="Looney B."/>
            <person name="Miyauchi S."/>
            <person name="Morin E."/>
            <person name="Drula E."/>
            <person name="Courty P.E."/>
            <person name="Kohler A."/>
            <person name="Kuo A."/>
            <person name="LaButti K."/>
            <person name="Pangilinan J."/>
            <person name="Lipzen A."/>
            <person name="Riley R."/>
            <person name="Andreopoulos W."/>
            <person name="He G."/>
            <person name="Johnson J."/>
            <person name="Nolan M."/>
            <person name="Tritt A."/>
            <person name="Barry K.W."/>
            <person name="Grigoriev I.V."/>
            <person name="Nagy L.G."/>
            <person name="Hibbett D."/>
            <person name="Henrissat B."/>
            <person name="Matheny P.B."/>
            <person name="Labbe J."/>
            <person name="Martin F.M."/>
        </authorList>
    </citation>
    <scope>NUCLEOTIDE SEQUENCE</scope>
    <source>
        <strain evidence="1">HHB10654</strain>
    </source>
</reference>
<protein>
    <submittedName>
        <fullName evidence="1">Uncharacterized protein</fullName>
    </submittedName>
</protein>
<evidence type="ECO:0000313" key="2">
    <source>
        <dbReference type="Proteomes" id="UP000814140"/>
    </source>
</evidence>
<sequence length="233" mass="25141">MPPKHNMRAAPLILHRTIPTSPHTTTPSLPPNPSTTQSPTSLDLSYDDVELTTLEKIYLFCRSPANSHRVFIIHAMPSVLTQVSAVDAVEYVLLLLTDLAMDADDSVKEALATELIPIIWWFVSNCRLTDDEMADPTGVPTPLPVQALTPIFRALLLSPSAPVAAAARSAIVEIIRRVQAADVQAANVHSELFGVDERRLLEQEILEQVISGIGGLDIPDGGGDGAVDEEAQV</sequence>
<name>A0ACB8SDY2_9AGAM</name>
<accession>A0ACB8SDY2</accession>
<proteinExistence type="predicted"/>